<dbReference type="Pfam" id="PF00397">
    <property type="entry name" value="WW"/>
    <property type="match status" value="1"/>
</dbReference>
<dbReference type="GO" id="GO:0010506">
    <property type="term" value="P:regulation of autophagy"/>
    <property type="evidence" value="ECO:0007669"/>
    <property type="project" value="TreeGrafter"/>
</dbReference>
<sequence length="535" mass="59223">MIIMIIMIIIGITGKLILPVALSTFSLESKFKANASIFSFYFVCLPCLRDHHREHRDHHRDYSSSSRRHYHHRDYERNERYGSGSGSGGMKRSSSSWGNAEPSKKIASGNSSNNHSNGHEVSSATGMTNNSEDASKLKILGDWSEHISSSKRKYYYNCVTEVSQWEKPREWIEYEQQQLQQQQPNSRSSRSSRLVDHENRTSSSSSSSSNNGHSNKHSNNNNSDRRHYHENHHSSSSHHHRRKRTNDDHMEISSRDSTPVSEEDEGRMIDDIQTITPLSAALPSRVASHPPVSSAHIMVNTSSHNDTHEVVNNVVSTHDALKTIQSALLLTTTASTNSIIVQNNDSPYTGPPTPTHSEEMPYPIEGSVNSIPMQQVSLQTVTPSALSQQQPPPLPSLSSLKPAAPSLPSLTPTLAKLYKDSLVSHVLGWPAEGIEKVCQRVNEEHTNISNLGITKVSADLKMARSLVRLAEIQATLQEQRILFLRQQSLDLENMKLNSNLVQAASGPATLISSSLVNVSSSELSEIQTLVASSAP</sequence>
<feature type="compositionally biased region" description="Polar residues" evidence="4">
    <location>
        <begin position="120"/>
        <end position="130"/>
    </location>
</feature>
<dbReference type="PANTHER" id="PTHR15911:SF6">
    <property type="entry name" value="WW DOMAIN-CONTAINING ADAPTER PROTEIN WITH COILED-COIL"/>
    <property type="match status" value="1"/>
</dbReference>
<evidence type="ECO:0000256" key="2">
    <source>
        <dbReference type="ARBA" id="ARBA00022853"/>
    </source>
</evidence>
<dbReference type="SUPFAM" id="SSF51045">
    <property type="entry name" value="WW domain"/>
    <property type="match status" value="1"/>
</dbReference>
<name>A0A0K2TTH9_LEPSM</name>
<organism evidence="6">
    <name type="scientific">Lepeophtheirus salmonis</name>
    <name type="common">Salmon louse</name>
    <name type="synonym">Caligus salmonis</name>
    <dbReference type="NCBI Taxonomy" id="72036"/>
    <lineage>
        <taxon>Eukaryota</taxon>
        <taxon>Metazoa</taxon>
        <taxon>Ecdysozoa</taxon>
        <taxon>Arthropoda</taxon>
        <taxon>Crustacea</taxon>
        <taxon>Multicrustacea</taxon>
        <taxon>Hexanauplia</taxon>
        <taxon>Copepoda</taxon>
        <taxon>Siphonostomatoida</taxon>
        <taxon>Caligidae</taxon>
        <taxon>Lepeophtheirus</taxon>
    </lineage>
</organism>
<feature type="compositionally biased region" description="Basic and acidic residues" evidence="4">
    <location>
        <begin position="245"/>
        <end position="254"/>
    </location>
</feature>
<dbReference type="Gene3D" id="2.20.70.10">
    <property type="match status" value="1"/>
</dbReference>
<keyword evidence="2" id="KW-0156">Chromatin regulator</keyword>
<dbReference type="OrthoDB" id="10072039at2759"/>
<feature type="region of interest" description="Disordered" evidence="4">
    <location>
        <begin position="55"/>
        <end position="130"/>
    </location>
</feature>
<protein>
    <recommendedName>
        <fullName evidence="5">WW domain-containing protein</fullName>
    </recommendedName>
</protein>
<feature type="compositionally biased region" description="Basic residues" evidence="4">
    <location>
        <begin position="234"/>
        <end position="244"/>
    </location>
</feature>
<dbReference type="GO" id="GO:0003682">
    <property type="term" value="F:chromatin binding"/>
    <property type="evidence" value="ECO:0007669"/>
    <property type="project" value="TreeGrafter"/>
</dbReference>
<comment type="subcellular location">
    <subcellularLocation>
        <location evidence="1">Nucleus</location>
    </subcellularLocation>
</comment>
<dbReference type="GO" id="GO:0005634">
    <property type="term" value="C:nucleus"/>
    <property type="evidence" value="ECO:0007669"/>
    <property type="project" value="UniProtKB-SubCell"/>
</dbReference>
<evidence type="ECO:0000256" key="3">
    <source>
        <dbReference type="ARBA" id="ARBA00023242"/>
    </source>
</evidence>
<feature type="compositionally biased region" description="Low complexity" evidence="4">
    <location>
        <begin position="176"/>
        <end position="192"/>
    </location>
</feature>
<reference evidence="6" key="1">
    <citation type="submission" date="2014-05" db="EMBL/GenBank/DDBJ databases">
        <authorList>
            <person name="Chronopoulou M."/>
        </authorList>
    </citation>
    <scope>NUCLEOTIDE SEQUENCE</scope>
    <source>
        <tissue evidence="6">Whole organism</tissue>
    </source>
</reference>
<feature type="region of interest" description="Disordered" evidence="4">
    <location>
        <begin position="380"/>
        <end position="401"/>
    </location>
</feature>
<dbReference type="PROSITE" id="PS01159">
    <property type="entry name" value="WW_DOMAIN_1"/>
    <property type="match status" value="1"/>
</dbReference>
<dbReference type="PROSITE" id="PS50020">
    <property type="entry name" value="WW_DOMAIN_2"/>
    <property type="match status" value="1"/>
</dbReference>
<dbReference type="SMART" id="SM00456">
    <property type="entry name" value="WW"/>
    <property type="match status" value="1"/>
</dbReference>
<dbReference type="InterPro" id="IPR038867">
    <property type="entry name" value="WAC"/>
</dbReference>
<evidence type="ECO:0000256" key="4">
    <source>
        <dbReference type="SAM" id="MobiDB-lite"/>
    </source>
</evidence>
<evidence type="ECO:0000259" key="5">
    <source>
        <dbReference type="PROSITE" id="PS50020"/>
    </source>
</evidence>
<dbReference type="CDD" id="cd00201">
    <property type="entry name" value="WW"/>
    <property type="match status" value="1"/>
</dbReference>
<feature type="region of interest" description="Disordered" evidence="4">
    <location>
        <begin position="176"/>
        <end position="267"/>
    </location>
</feature>
<feature type="domain" description="WW" evidence="5">
    <location>
        <begin position="137"/>
        <end position="170"/>
    </location>
</feature>
<dbReference type="InterPro" id="IPR036020">
    <property type="entry name" value="WW_dom_sf"/>
</dbReference>
<dbReference type="GO" id="GO:0006325">
    <property type="term" value="P:chromatin organization"/>
    <property type="evidence" value="ECO:0007669"/>
    <property type="project" value="UniProtKB-KW"/>
</dbReference>
<evidence type="ECO:0000313" key="6">
    <source>
        <dbReference type="EMBL" id="CDW28962.1"/>
    </source>
</evidence>
<feature type="compositionally biased region" description="Low complexity" evidence="4">
    <location>
        <begin position="202"/>
        <end position="222"/>
    </location>
</feature>
<dbReference type="GO" id="GO:1904263">
    <property type="term" value="P:positive regulation of TORC1 signaling"/>
    <property type="evidence" value="ECO:0007669"/>
    <property type="project" value="TreeGrafter"/>
</dbReference>
<dbReference type="AlphaFoldDB" id="A0A0K2TTH9"/>
<keyword evidence="3" id="KW-0539">Nucleus</keyword>
<feature type="compositionally biased region" description="Basic and acidic residues" evidence="4">
    <location>
        <begin position="223"/>
        <end position="233"/>
    </location>
</feature>
<accession>A0A0K2TTH9</accession>
<dbReference type="PANTHER" id="PTHR15911">
    <property type="entry name" value="WW DOMAIN-CONTAINING ADAPTER PROTEIN WITH COILED-COIL"/>
    <property type="match status" value="1"/>
</dbReference>
<dbReference type="InterPro" id="IPR001202">
    <property type="entry name" value="WW_dom"/>
</dbReference>
<dbReference type="EMBL" id="HACA01011601">
    <property type="protein sequence ID" value="CDW28962.1"/>
    <property type="molecule type" value="Transcribed_RNA"/>
</dbReference>
<evidence type="ECO:0000256" key="1">
    <source>
        <dbReference type="ARBA" id="ARBA00004123"/>
    </source>
</evidence>
<dbReference type="GO" id="GO:0000993">
    <property type="term" value="F:RNA polymerase II complex binding"/>
    <property type="evidence" value="ECO:0007669"/>
    <property type="project" value="TreeGrafter"/>
</dbReference>
<proteinExistence type="predicted"/>